<evidence type="ECO:0000256" key="12">
    <source>
        <dbReference type="ARBA" id="ARBA00023295"/>
    </source>
</evidence>
<dbReference type="AlphaFoldDB" id="A0A8C5LQG4"/>
<sequence length="376" mass="40029">MVSTAQNRQTFITSVIKFLRQYGFDGLDFDWEYPGSRGSPPQDKGLFTTLVQEMRAAFETEASQTNRPRLMVTAAVAGGISNIQSGYQIPELSQALDYIHVMTYDLHGSWEGYTGENSPLYANPSATGGNAYLNVDYVMNYWVQNGAPASKLIVGFPTYGHTFILSNPSNTGIGAPTSGAGPAGPYTRQSGFWAYYEICTFLKNGATNAWSSAEDVPYAYQGNEWLGYDNVKSFQTKAQWLMQNNFGGAMVWAIDLDDFTGTFCNQGKFPLINTLKSTLGVQASGCTPPSSPIAPITAAPSGSGSSGSGSSGSGSSSSGGSSSGSGFCAGKASGLYPVAGNTNAFWHCLNGVTYQQHCQAGLVFDTSCECCNWAFE</sequence>
<dbReference type="GO" id="GO:0006032">
    <property type="term" value="P:chitin catabolic process"/>
    <property type="evidence" value="ECO:0007669"/>
    <property type="project" value="UniProtKB-KW"/>
</dbReference>
<dbReference type="SMART" id="SM00636">
    <property type="entry name" value="Glyco_18"/>
    <property type="match status" value="1"/>
</dbReference>
<dbReference type="Pfam" id="PF00704">
    <property type="entry name" value="Glyco_hydro_18"/>
    <property type="match status" value="1"/>
</dbReference>
<comment type="similarity">
    <text evidence="3">Belongs to the glycosyl hydrolase 18 family. Chitinase class II subfamily.</text>
</comment>
<evidence type="ECO:0000256" key="2">
    <source>
        <dbReference type="ARBA" id="ARBA00004613"/>
    </source>
</evidence>
<evidence type="ECO:0000259" key="16">
    <source>
        <dbReference type="PROSITE" id="PS51910"/>
    </source>
</evidence>
<dbReference type="FunFam" id="3.20.20.80:FF:000081">
    <property type="entry name" value="Chitinase 1"/>
    <property type="match status" value="1"/>
</dbReference>
<protein>
    <recommendedName>
        <fullName evidence="4">chitinase</fullName>
        <ecNumber evidence="4">3.2.1.14</ecNumber>
    </recommendedName>
</protein>
<evidence type="ECO:0000256" key="7">
    <source>
        <dbReference type="ARBA" id="ARBA00022729"/>
    </source>
</evidence>
<dbReference type="GO" id="GO:0008061">
    <property type="term" value="F:chitin binding"/>
    <property type="evidence" value="ECO:0007669"/>
    <property type="project" value="UniProtKB-KW"/>
</dbReference>
<evidence type="ECO:0000256" key="10">
    <source>
        <dbReference type="ARBA" id="ARBA00023157"/>
    </source>
</evidence>
<comment type="catalytic activity">
    <reaction evidence="1">
        <text>Random endo-hydrolysis of N-acetyl-beta-D-glucosaminide (1-&gt;4)-beta-linkages in chitin and chitodextrins.</text>
        <dbReference type="EC" id="3.2.1.14"/>
    </reaction>
</comment>
<dbReference type="GO" id="GO:0005576">
    <property type="term" value="C:extracellular region"/>
    <property type="evidence" value="ECO:0007669"/>
    <property type="project" value="UniProtKB-SubCell"/>
</dbReference>
<keyword evidence="9" id="KW-0146">Chitin degradation</keyword>
<dbReference type="GO" id="GO:0000272">
    <property type="term" value="P:polysaccharide catabolic process"/>
    <property type="evidence" value="ECO:0007669"/>
    <property type="project" value="UniProtKB-KW"/>
</dbReference>
<keyword evidence="13" id="KW-0624">Polysaccharide degradation</keyword>
<organism evidence="17 18">
    <name type="scientific">Leptobrachium leishanense</name>
    <name type="common">Leishan spiny toad</name>
    <dbReference type="NCBI Taxonomy" id="445787"/>
    <lineage>
        <taxon>Eukaryota</taxon>
        <taxon>Metazoa</taxon>
        <taxon>Chordata</taxon>
        <taxon>Craniata</taxon>
        <taxon>Vertebrata</taxon>
        <taxon>Euteleostomi</taxon>
        <taxon>Amphibia</taxon>
        <taxon>Batrachia</taxon>
        <taxon>Anura</taxon>
        <taxon>Pelobatoidea</taxon>
        <taxon>Megophryidae</taxon>
        <taxon>Leptobrachium</taxon>
    </lineage>
</organism>
<evidence type="ECO:0000256" key="5">
    <source>
        <dbReference type="ARBA" id="ARBA00022525"/>
    </source>
</evidence>
<dbReference type="PROSITE" id="PS51910">
    <property type="entry name" value="GH18_2"/>
    <property type="match status" value="1"/>
</dbReference>
<dbReference type="InterPro" id="IPR001579">
    <property type="entry name" value="Glyco_hydro_18_chit_AS"/>
</dbReference>
<dbReference type="FunFam" id="3.10.50.10:FF:000001">
    <property type="entry name" value="Chitinase 3-like 1"/>
    <property type="match status" value="1"/>
</dbReference>
<evidence type="ECO:0000256" key="8">
    <source>
        <dbReference type="ARBA" id="ARBA00022801"/>
    </source>
</evidence>
<evidence type="ECO:0000256" key="3">
    <source>
        <dbReference type="ARBA" id="ARBA00009121"/>
    </source>
</evidence>
<dbReference type="Proteomes" id="UP000694569">
    <property type="component" value="Unplaced"/>
</dbReference>
<dbReference type="InterPro" id="IPR029070">
    <property type="entry name" value="Chitinase_insertion_sf"/>
</dbReference>
<feature type="domain" description="Chitin-binding type-2" evidence="15">
    <location>
        <begin position="325"/>
        <end position="376"/>
    </location>
</feature>
<keyword evidence="18" id="KW-1185">Reference proteome</keyword>
<dbReference type="Ensembl" id="ENSLLET00000001810.1">
    <property type="protein sequence ID" value="ENSLLEP00000001730.1"/>
    <property type="gene ID" value="ENSLLEG00000001123.1"/>
</dbReference>
<dbReference type="Gene3D" id="3.10.50.10">
    <property type="match status" value="1"/>
</dbReference>
<dbReference type="SMART" id="SM00494">
    <property type="entry name" value="ChtBD2"/>
    <property type="match status" value="1"/>
</dbReference>
<evidence type="ECO:0000259" key="15">
    <source>
        <dbReference type="PROSITE" id="PS50940"/>
    </source>
</evidence>
<evidence type="ECO:0000313" key="17">
    <source>
        <dbReference type="Ensembl" id="ENSLLEP00000001730.1"/>
    </source>
</evidence>
<feature type="region of interest" description="Disordered" evidence="14">
    <location>
        <begin position="297"/>
        <end position="318"/>
    </location>
</feature>
<reference evidence="17" key="1">
    <citation type="submission" date="2025-08" db="UniProtKB">
        <authorList>
            <consortium name="Ensembl"/>
        </authorList>
    </citation>
    <scope>IDENTIFICATION</scope>
</reference>
<dbReference type="GeneTree" id="ENSGT00940000154557"/>
<dbReference type="InterPro" id="IPR002557">
    <property type="entry name" value="Chitin-bd_dom"/>
</dbReference>
<evidence type="ECO:0000256" key="14">
    <source>
        <dbReference type="SAM" id="MobiDB-lite"/>
    </source>
</evidence>
<dbReference type="FunFam" id="2.170.140.10:FF:000001">
    <property type="entry name" value="Acidic mammalian chitinase"/>
    <property type="match status" value="1"/>
</dbReference>
<dbReference type="OrthoDB" id="76388at2759"/>
<dbReference type="InterPro" id="IPR017853">
    <property type="entry name" value="GH"/>
</dbReference>
<evidence type="ECO:0000256" key="9">
    <source>
        <dbReference type="ARBA" id="ARBA00023024"/>
    </source>
</evidence>
<dbReference type="PANTHER" id="PTHR11177:SF188">
    <property type="entry name" value="ACIDIC MAMMALIAN CHITINASE"/>
    <property type="match status" value="1"/>
</dbReference>
<feature type="domain" description="GH18" evidence="16">
    <location>
        <begin position="1"/>
        <end position="282"/>
    </location>
</feature>
<reference evidence="17" key="2">
    <citation type="submission" date="2025-09" db="UniProtKB">
        <authorList>
            <consortium name="Ensembl"/>
        </authorList>
    </citation>
    <scope>IDENTIFICATION</scope>
</reference>
<dbReference type="InterPro" id="IPR011583">
    <property type="entry name" value="Chitinase_II/V-like_cat"/>
</dbReference>
<dbReference type="SUPFAM" id="SSF54556">
    <property type="entry name" value="Chitinase insertion domain"/>
    <property type="match status" value="1"/>
</dbReference>
<dbReference type="GO" id="GO:0008843">
    <property type="term" value="F:endochitinase activity"/>
    <property type="evidence" value="ECO:0007669"/>
    <property type="project" value="UniProtKB-EC"/>
</dbReference>
<keyword evidence="10" id="KW-1015">Disulfide bond</keyword>
<evidence type="ECO:0000256" key="13">
    <source>
        <dbReference type="ARBA" id="ARBA00023326"/>
    </source>
</evidence>
<keyword evidence="5" id="KW-0964">Secreted</keyword>
<dbReference type="PROSITE" id="PS50940">
    <property type="entry name" value="CHIT_BIND_II"/>
    <property type="match status" value="1"/>
</dbReference>
<proteinExistence type="inferred from homology"/>
<keyword evidence="11" id="KW-0119">Carbohydrate metabolism</keyword>
<evidence type="ECO:0000256" key="4">
    <source>
        <dbReference type="ARBA" id="ARBA00012729"/>
    </source>
</evidence>
<keyword evidence="6" id="KW-0147">Chitin-binding</keyword>
<dbReference type="Gene3D" id="2.170.140.10">
    <property type="entry name" value="Chitin binding domain"/>
    <property type="match status" value="1"/>
</dbReference>
<dbReference type="SUPFAM" id="SSF57625">
    <property type="entry name" value="Invertebrate chitin-binding proteins"/>
    <property type="match status" value="1"/>
</dbReference>
<dbReference type="Gene3D" id="3.20.20.80">
    <property type="entry name" value="Glycosidases"/>
    <property type="match status" value="1"/>
</dbReference>
<dbReference type="InterPro" id="IPR001223">
    <property type="entry name" value="Glyco_hydro18_cat"/>
</dbReference>
<comment type="subcellular location">
    <subcellularLocation>
        <location evidence="2">Secreted</location>
    </subcellularLocation>
</comment>
<keyword evidence="12" id="KW-0326">Glycosidase</keyword>
<dbReference type="CDD" id="cd02872">
    <property type="entry name" value="GH18_chitolectin_chitotriosidase"/>
    <property type="match status" value="1"/>
</dbReference>
<name>A0A8C5LQG4_9ANUR</name>
<accession>A0A8C5LQG4</accession>
<dbReference type="InterPro" id="IPR050314">
    <property type="entry name" value="Glycosyl_Hydrlase_18"/>
</dbReference>
<dbReference type="FunFam" id="3.20.20.80:FF:000351">
    <property type="entry name" value="Glycosyl hydrolase family protein with chitinase insertion domain-containing protein"/>
    <property type="match status" value="1"/>
</dbReference>
<keyword evidence="8" id="KW-0378">Hydrolase</keyword>
<dbReference type="PROSITE" id="PS01095">
    <property type="entry name" value="GH18_1"/>
    <property type="match status" value="1"/>
</dbReference>
<keyword evidence="7" id="KW-0732">Signal</keyword>
<dbReference type="Pfam" id="PF01607">
    <property type="entry name" value="CBM_14"/>
    <property type="match status" value="1"/>
</dbReference>
<dbReference type="InterPro" id="IPR036508">
    <property type="entry name" value="Chitin-bd_dom_sf"/>
</dbReference>
<dbReference type="EC" id="3.2.1.14" evidence="4"/>
<evidence type="ECO:0000313" key="18">
    <source>
        <dbReference type="Proteomes" id="UP000694569"/>
    </source>
</evidence>
<evidence type="ECO:0000256" key="11">
    <source>
        <dbReference type="ARBA" id="ARBA00023277"/>
    </source>
</evidence>
<dbReference type="PANTHER" id="PTHR11177">
    <property type="entry name" value="CHITINASE"/>
    <property type="match status" value="1"/>
</dbReference>
<dbReference type="SUPFAM" id="SSF51445">
    <property type="entry name" value="(Trans)glycosidases"/>
    <property type="match status" value="1"/>
</dbReference>
<evidence type="ECO:0000256" key="6">
    <source>
        <dbReference type="ARBA" id="ARBA00022669"/>
    </source>
</evidence>
<evidence type="ECO:0000256" key="1">
    <source>
        <dbReference type="ARBA" id="ARBA00000822"/>
    </source>
</evidence>